<dbReference type="PANTHER" id="PTHR30481">
    <property type="entry name" value="DNA ADENINE METHYLASE"/>
    <property type="match status" value="1"/>
</dbReference>
<proteinExistence type="inferred from homology"/>
<dbReference type="Gene3D" id="3.40.50.150">
    <property type="entry name" value="Vaccinia Virus protein VP39"/>
    <property type="match status" value="2"/>
</dbReference>
<evidence type="ECO:0000313" key="7">
    <source>
        <dbReference type="EMBL" id="VEU62063.1"/>
    </source>
</evidence>
<evidence type="ECO:0000256" key="5">
    <source>
        <dbReference type="ARBA" id="ARBA00047942"/>
    </source>
</evidence>
<dbReference type="InterPro" id="IPR002052">
    <property type="entry name" value="DNA_methylase_N6_adenine_CS"/>
</dbReference>
<evidence type="ECO:0000256" key="4">
    <source>
        <dbReference type="ARBA" id="ARBA00022691"/>
    </source>
</evidence>
<sequence length="358" mass="42590">MKKVVKSLLKYPGGKQNELKIIKENLPKTAINYYEPFVGGGSVFLEMSYKKYFINDISQDLIKLYQFIKRQNHDFFLELEKINFNLKLITSFVEKHKKSLIHSYYDWKKGLEISLSPLFNSIFVQLNLNNIAIFQEKLADSLMPKFKLISKLETKIDKKISEIDILKNIHSGIASSLYSFYRQIYNKVDYGSPSLRIAIFYYLRDFCYSSMFRYNKNGDFNVPYGGISYDQKNLDAKIEFLQQESLLKKLERTVIENVDFEKFFFENEPKVDDFVFLDPPYDTEFSTYDQNPFDQNDQIRLANFCKTTKAKFMLIIKKTDFILDLYKDFNIKYFKKNYTVSFKNRNKKNVDHLLITNY</sequence>
<reference evidence="7 8" key="1">
    <citation type="submission" date="2019-01" db="EMBL/GenBank/DDBJ databases">
        <authorList>
            <consortium name="Pathogen Informatics"/>
        </authorList>
    </citation>
    <scope>NUCLEOTIDE SEQUENCE [LARGE SCALE GENOMIC DNA]</scope>
    <source>
        <strain evidence="7 8">NCTC10125</strain>
    </source>
</reference>
<evidence type="ECO:0000256" key="1">
    <source>
        <dbReference type="ARBA" id="ARBA00011900"/>
    </source>
</evidence>
<evidence type="ECO:0000256" key="3">
    <source>
        <dbReference type="ARBA" id="ARBA00022679"/>
    </source>
</evidence>
<name>A0AAJ5TCT0_9BACT</name>
<dbReference type="EC" id="2.1.1.72" evidence="1 6"/>
<dbReference type="InterPro" id="IPR029063">
    <property type="entry name" value="SAM-dependent_MTases_sf"/>
</dbReference>
<comment type="catalytic activity">
    <reaction evidence="5 6">
        <text>a 2'-deoxyadenosine in DNA + S-adenosyl-L-methionine = an N(6)-methyl-2'-deoxyadenosine in DNA + S-adenosyl-L-homocysteine + H(+)</text>
        <dbReference type="Rhea" id="RHEA:15197"/>
        <dbReference type="Rhea" id="RHEA-COMP:12418"/>
        <dbReference type="Rhea" id="RHEA-COMP:12419"/>
        <dbReference type="ChEBI" id="CHEBI:15378"/>
        <dbReference type="ChEBI" id="CHEBI:57856"/>
        <dbReference type="ChEBI" id="CHEBI:59789"/>
        <dbReference type="ChEBI" id="CHEBI:90615"/>
        <dbReference type="ChEBI" id="CHEBI:90616"/>
        <dbReference type="EC" id="2.1.1.72"/>
    </reaction>
</comment>
<organism evidence="7 8">
    <name type="scientific">Mesomycoplasma dispar</name>
    <dbReference type="NCBI Taxonomy" id="86660"/>
    <lineage>
        <taxon>Bacteria</taxon>
        <taxon>Bacillati</taxon>
        <taxon>Mycoplasmatota</taxon>
        <taxon>Mycoplasmoidales</taxon>
        <taxon>Metamycoplasmataceae</taxon>
        <taxon>Mesomycoplasma</taxon>
    </lineage>
</organism>
<dbReference type="AlphaFoldDB" id="A0AAJ5TCT0"/>
<dbReference type="CDD" id="cd02440">
    <property type="entry name" value="AdoMet_MTases"/>
    <property type="match status" value="1"/>
</dbReference>
<keyword evidence="2 6" id="KW-0489">Methyltransferase</keyword>
<dbReference type="GO" id="GO:0043565">
    <property type="term" value="F:sequence-specific DNA binding"/>
    <property type="evidence" value="ECO:0007669"/>
    <property type="project" value="TreeGrafter"/>
</dbReference>
<keyword evidence="3 6" id="KW-0808">Transferase</keyword>
<dbReference type="GO" id="GO:0006298">
    <property type="term" value="P:mismatch repair"/>
    <property type="evidence" value="ECO:0007669"/>
    <property type="project" value="TreeGrafter"/>
</dbReference>
<dbReference type="REBASE" id="298504">
    <property type="entry name" value="M.Mdi10125IV"/>
</dbReference>
<evidence type="ECO:0000256" key="6">
    <source>
        <dbReference type="RuleBase" id="RU361257"/>
    </source>
</evidence>
<dbReference type="GO" id="GO:0009307">
    <property type="term" value="P:DNA restriction-modification system"/>
    <property type="evidence" value="ECO:0007669"/>
    <property type="project" value="InterPro"/>
</dbReference>
<protein>
    <recommendedName>
        <fullName evidence="1 6">Site-specific DNA-methyltransferase (adenine-specific)</fullName>
        <ecNumber evidence="1 6">2.1.1.72</ecNumber>
    </recommendedName>
</protein>
<dbReference type="EMBL" id="LR214971">
    <property type="protein sequence ID" value="VEU62063.1"/>
    <property type="molecule type" value="Genomic_DNA"/>
</dbReference>
<comment type="similarity">
    <text evidence="6">Belongs to the N(4)/N(6)-methyltransferase family.</text>
</comment>
<dbReference type="PRINTS" id="PR00505">
    <property type="entry name" value="D12N6MTFRASE"/>
</dbReference>
<gene>
    <name evidence="7" type="primary">mmyC5VM</name>
    <name evidence="7" type="ORF">NCTC10125_00519</name>
</gene>
<dbReference type="InterPro" id="IPR012327">
    <property type="entry name" value="MeTrfase_D12"/>
</dbReference>
<dbReference type="PANTHER" id="PTHR30481:SF3">
    <property type="entry name" value="DNA ADENINE METHYLASE"/>
    <property type="match status" value="1"/>
</dbReference>
<evidence type="ECO:0000256" key="2">
    <source>
        <dbReference type="ARBA" id="ARBA00022603"/>
    </source>
</evidence>
<dbReference type="GO" id="GO:0009007">
    <property type="term" value="F:site-specific DNA-methyltransferase (adenine-specific) activity"/>
    <property type="evidence" value="ECO:0007669"/>
    <property type="project" value="UniProtKB-UniRule"/>
</dbReference>
<dbReference type="RefSeq" id="WP_084217542.1">
    <property type="nucleotide sequence ID" value="NZ_CP007229.1"/>
</dbReference>
<dbReference type="NCBIfam" id="TIGR00571">
    <property type="entry name" value="dam"/>
    <property type="match status" value="1"/>
</dbReference>
<accession>A0AAJ5TCT0</accession>
<dbReference type="SUPFAM" id="SSF53335">
    <property type="entry name" value="S-adenosyl-L-methionine-dependent methyltransferases"/>
    <property type="match status" value="1"/>
</dbReference>
<dbReference type="Proteomes" id="UP000289629">
    <property type="component" value="Chromosome"/>
</dbReference>
<dbReference type="GO" id="GO:1904047">
    <property type="term" value="F:S-adenosyl-L-methionine binding"/>
    <property type="evidence" value="ECO:0007669"/>
    <property type="project" value="TreeGrafter"/>
</dbReference>
<keyword evidence="4 6" id="KW-0949">S-adenosyl-L-methionine</keyword>
<evidence type="ECO:0000313" key="8">
    <source>
        <dbReference type="Proteomes" id="UP000289629"/>
    </source>
</evidence>
<dbReference type="Pfam" id="PF02086">
    <property type="entry name" value="MethyltransfD12"/>
    <property type="match status" value="2"/>
</dbReference>
<dbReference type="PROSITE" id="PS00092">
    <property type="entry name" value="N6_MTASE"/>
    <property type="match status" value="1"/>
</dbReference>
<dbReference type="GO" id="GO:0032259">
    <property type="term" value="P:methylation"/>
    <property type="evidence" value="ECO:0007669"/>
    <property type="project" value="UniProtKB-KW"/>
</dbReference>